<feature type="transmembrane region" description="Helical" evidence="1">
    <location>
        <begin position="51"/>
        <end position="68"/>
    </location>
</feature>
<dbReference type="AlphaFoldDB" id="A0A8J5GE66"/>
<gene>
    <name evidence="2" type="ORF">ZIOFF_041653</name>
</gene>
<accession>A0A8J5GE66</accession>
<keyword evidence="3" id="KW-1185">Reference proteome</keyword>
<protein>
    <submittedName>
        <fullName evidence="2">Uncharacterized protein</fullName>
    </submittedName>
</protein>
<comment type="caution">
    <text evidence="2">The sequence shown here is derived from an EMBL/GenBank/DDBJ whole genome shotgun (WGS) entry which is preliminary data.</text>
</comment>
<dbReference type="PANTHER" id="PTHR33374">
    <property type="entry name" value="ARABINOGALACTAN PROTEIN 20"/>
    <property type="match status" value="1"/>
</dbReference>
<dbReference type="Pfam" id="PF06376">
    <property type="entry name" value="AGP"/>
    <property type="match status" value="1"/>
</dbReference>
<reference evidence="2 3" key="1">
    <citation type="submission" date="2020-08" db="EMBL/GenBank/DDBJ databases">
        <title>Plant Genome Project.</title>
        <authorList>
            <person name="Zhang R.-G."/>
        </authorList>
    </citation>
    <scope>NUCLEOTIDE SEQUENCE [LARGE SCALE GENOMIC DNA]</scope>
    <source>
        <tissue evidence="2">Rhizome</tissue>
    </source>
</reference>
<evidence type="ECO:0000313" key="2">
    <source>
        <dbReference type="EMBL" id="KAG6501769.1"/>
    </source>
</evidence>
<dbReference type="EMBL" id="JACMSC010000011">
    <property type="protein sequence ID" value="KAG6501769.1"/>
    <property type="molecule type" value="Genomic_DNA"/>
</dbReference>
<dbReference type="Proteomes" id="UP000734854">
    <property type="component" value="Unassembled WGS sequence"/>
</dbReference>
<proteinExistence type="predicted"/>
<name>A0A8J5GE66_ZINOF</name>
<evidence type="ECO:0000313" key="3">
    <source>
        <dbReference type="Proteomes" id="UP000734854"/>
    </source>
</evidence>
<evidence type="ECO:0000256" key="1">
    <source>
        <dbReference type="SAM" id="Phobius"/>
    </source>
</evidence>
<sequence>MASIKVSTLLLTYAFIAVFLHPFLCPGSMTKMMTATNEAGVATSDGKMIDQGIAYLLMMVVLLVTYLLH</sequence>
<keyword evidence="1" id="KW-0812">Transmembrane</keyword>
<dbReference type="InterPro" id="IPR009424">
    <property type="entry name" value="AGP16/20/22/41"/>
</dbReference>
<organism evidence="2 3">
    <name type="scientific">Zingiber officinale</name>
    <name type="common">Ginger</name>
    <name type="synonym">Amomum zingiber</name>
    <dbReference type="NCBI Taxonomy" id="94328"/>
    <lineage>
        <taxon>Eukaryota</taxon>
        <taxon>Viridiplantae</taxon>
        <taxon>Streptophyta</taxon>
        <taxon>Embryophyta</taxon>
        <taxon>Tracheophyta</taxon>
        <taxon>Spermatophyta</taxon>
        <taxon>Magnoliopsida</taxon>
        <taxon>Liliopsida</taxon>
        <taxon>Zingiberales</taxon>
        <taxon>Zingiberaceae</taxon>
        <taxon>Zingiber</taxon>
    </lineage>
</organism>
<keyword evidence="1" id="KW-0472">Membrane</keyword>
<keyword evidence="1" id="KW-1133">Transmembrane helix</keyword>